<dbReference type="NCBIfam" id="TIGR01214">
    <property type="entry name" value="rmlD"/>
    <property type="match status" value="1"/>
</dbReference>
<dbReference type="PANTHER" id="PTHR10491">
    <property type="entry name" value="DTDP-4-DEHYDRORHAMNOSE REDUCTASE"/>
    <property type="match status" value="1"/>
</dbReference>
<accession>A0A9X1V9Y2</accession>
<proteinExistence type="inferred from homology"/>
<evidence type="ECO:0000256" key="2">
    <source>
        <dbReference type="RuleBase" id="RU364082"/>
    </source>
</evidence>
<dbReference type="GO" id="GO:0019305">
    <property type="term" value="P:dTDP-rhamnose biosynthetic process"/>
    <property type="evidence" value="ECO:0007669"/>
    <property type="project" value="TreeGrafter"/>
</dbReference>
<dbReference type="Pfam" id="PF04321">
    <property type="entry name" value="RmlD_sub_bind"/>
    <property type="match status" value="1"/>
</dbReference>
<dbReference type="Gene3D" id="3.90.25.10">
    <property type="entry name" value="UDP-galactose 4-epimerase, domain 1"/>
    <property type="match status" value="1"/>
</dbReference>
<protein>
    <recommendedName>
        <fullName evidence="2">dTDP-4-dehydrorhamnose reductase</fullName>
        <ecNumber evidence="2">1.1.1.133</ecNumber>
    </recommendedName>
</protein>
<sequence length="288" mass="31962">MTGAQGQLGHEVVSLGAAQHEMIGLGRAQLDLTDAVAVREVLTALQPDVIIHAAAYTAVDAAESDVEQAFAVNAHSSRQVAMIAQELGARLCYVSTDYVFDGKATSPYREDATPDPQTVYGQSKWLGERLVAQLCARHFIVRTSWVYGVHGKNFVKTMLELATKHKTLRVVCDQLGAPTYTADLAAFLLELTATEQYGVYHASNAGVCSWYEFAKEIFVQAELDVTVEPCTSAEFVRPAPRPSYSVLDHQAQRTRGFSELRPWREGLHAFMERYRQTEEWALYVADRS</sequence>
<keyword evidence="2 4" id="KW-0560">Oxidoreductase</keyword>
<evidence type="ECO:0000256" key="1">
    <source>
        <dbReference type="ARBA" id="ARBA00010944"/>
    </source>
</evidence>
<keyword evidence="2" id="KW-0521">NADP</keyword>
<dbReference type="EC" id="1.1.1.133" evidence="2"/>
<dbReference type="PANTHER" id="PTHR10491:SF4">
    <property type="entry name" value="METHIONINE ADENOSYLTRANSFERASE 2 SUBUNIT BETA"/>
    <property type="match status" value="1"/>
</dbReference>
<comment type="function">
    <text evidence="2">Catalyzes the reduction of dTDP-6-deoxy-L-lyxo-4-hexulose to yield dTDP-L-rhamnose.</text>
</comment>
<dbReference type="InterPro" id="IPR005913">
    <property type="entry name" value="dTDP_dehydrorham_reduct"/>
</dbReference>
<dbReference type="EMBL" id="JALBUF010000004">
    <property type="protein sequence ID" value="MCI0183425.1"/>
    <property type="molecule type" value="Genomic_DNA"/>
</dbReference>
<dbReference type="GO" id="GO:0008831">
    <property type="term" value="F:dTDP-4-dehydrorhamnose reductase activity"/>
    <property type="evidence" value="ECO:0007669"/>
    <property type="project" value="UniProtKB-EC"/>
</dbReference>
<comment type="caution">
    <text evidence="4">The sequence shown here is derived from an EMBL/GenBank/DDBJ whole genome shotgun (WGS) entry which is preliminary data.</text>
</comment>
<dbReference type="GO" id="GO:0005829">
    <property type="term" value="C:cytosol"/>
    <property type="evidence" value="ECO:0007669"/>
    <property type="project" value="TreeGrafter"/>
</dbReference>
<gene>
    <name evidence="4" type="primary">strL</name>
    <name evidence="4" type="ORF">MM817_01702</name>
</gene>
<comment type="pathway">
    <text evidence="2">Carbohydrate biosynthesis; dTDP-L-rhamnose biosynthesis.</text>
</comment>
<feature type="domain" description="RmlD-like substrate binding" evidence="3">
    <location>
        <begin position="1"/>
        <end position="275"/>
    </location>
</feature>
<evidence type="ECO:0000313" key="4">
    <source>
        <dbReference type="EMBL" id="MCI0183425.1"/>
    </source>
</evidence>
<dbReference type="InterPro" id="IPR036291">
    <property type="entry name" value="NAD(P)-bd_dom_sf"/>
</dbReference>
<dbReference type="FunFam" id="3.40.50.720:FF:000159">
    <property type="entry name" value="dTDP-4-dehydrorhamnose reductase"/>
    <property type="match status" value="1"/>
</dbReference>
<evidence type="ECO:0000313" key="5">
    <source>
        <dbReference type="Proteomes" id="UP001139263"/>
    </source>
</evidence>
<dbReference type="SUPFAM" id="SSF51735">
    <property type="entry name" value="NAD(P)-binding Rossmann-fold domains"/>
    <property type="match status" value="1"/>
</dbReference>
<dbReference type="AlphaFoldDB" id="A0A9X1V9Y2"/>
<dbReference type="Gene3D" id="3.40.50.720">
    <property type="entry name" value="NAD(P)-binding Rossmann-like Domain"/>
    <property type="match status" value="1"/>
</dbReference>
<comment type="similarity">
    <text evidence="1 2">Belongs to the dTDP-4-dehydrorhamnose reductase family.</text>
</comment>
<keyword evidence="5" id="KW-1185">Reference proteome</keyword>
<dbReference type="InterPro" id="IPR029903">
    <property type="entry name" value="RmlD-like-bd"/>
</dbReference>
<evidence type="ECO:0000259" key="3">
    <source>
        <dbReference type="Pfam" id="PF04321"/>
    </source>
</evidence>
<reference evidence="4" key="1">
    <citation type="submission" date="2022-03" db="EMBL/GenBank/DDBJ databases">
        <title>Draft Genome Sequence of Firmicute Strain S0AB, a Heterotrophic Iron/Sulfur-Oxidizing Extreme Acidophile.</title>
        <authorList>
            <person name="Vergara E."/>
            <person name="Pakostova E."/>
            <person name="Johnson D.B."/>
            <person name="Holmes D.S."/>
        </authorList>
    </citation>
    <scope>NUCLEOTIDE SEQUENCE</scope>
    <source>
        <strain evidence="4">S0AB</strain>
    </source>
</reference>
<dbReference type="Proteomes" id="UP001139263">
    <property type="component" value="Unassembled WGS sequence"/>
</dbReference>
<name>A0A9X1V9Y2_9BACL</name>
<organism evidence="4 5">
    <name type="scientific">Sulfoacidibacillus ferrooxidans</name>
    <dbReference type="NCBI Taxonomy" id="2005001"/>
    <lineage>
        <taxon>Bacteria</taxon>
        <taxon>Bacillati</taxon>
        <taxon>Bacillota</taxon>
        <taxon>Bacilli</taxon>
        <taxon>Bacillales</taxon>
        <taxon>Alicyclobacillaceae</taxon>
        <taxon>Sulfoacidibacillus</taxon>
    </lineage>
</organism>
<dbReference type="CDD" id="cd05254">
    <property type="entry name" value="dTDP_HR_like_SDR_e"/>
    <property type="match status" value="1"/>
</dbReference>